<dbReference type="GO" id="GO:0004842">
    <property type="term" value="F:ubiquitin-protein transferase activity"/>
    <property type="evidence" value="ECO:0007669"/>
    <property type="project" value="TreeGrafter"/>
</dbReference>
<dbReference type="GO" id="GO:0016567">
    <property type="term" value="P:protein ubiquitination"/>
    <property type="evidence" value="ECO:0007669"/>
    <property type="project" value="TreeGrafter"/>
</dbReference>
<protein>
    <submittedName>
        <fullName evidence="4">VWFA domain-containing protein</fullName>
    </submittedName>
</protein>
<evidence type="ECO:0000313" key="3">
    <source>
        <dbReference type="Proteomes" id="UP000887565"/>
    </source>
</evidence>
<name>A0A915KQ94_ROMCU</name>
<proteinExistence type="predicted"/>
<feature type="domain" description="VWFA" evidence="2">
    <location>
        <begin position="2455"/>
        <end position="2645"/>
    </location>
</feature>
<dbReference type="InterPro" id="IPR002035">
    <property type="entry name" value="VWF_A"/>
</dbReference>
<feature type="region of interest" description="Disordered" evidence="1">
    <location>
        <begin position="2379"/>
        <end position="2412"/>
    </location>
</feature>
<feature type="region of interest" description="Disordered" evidence="1">
    <location>
        <begin position="2284"/>
        <end position="2304"/>
    </location>
</feature>
<dbReference type="InterPro" id="IPR010734">
    <property type="entry name" value="Copine_C"/>
</dbReference>
<dbReference type="InterPro" id="IPR052079">
    <property type="entry name" value="E3_ligase/Copine_domain"/>
</dbReference>
<organism evidence="3 4">
    <name type="scientific">Romanomermis culicivorax</name>
    <name type="common">Nematode worm</name>
    <dbReference type="NCBI Taxonomy" id="13658"/>
    <lineage>
        <taxon>Eukaryota</taxon>
        <taxon>Metazoa</taxon>
        <taxon>Ecdysozoa</taxon>
        <taxon>Nematoda</taxon>
        <taxon>Enoplea</taxon>
        <taxon>Dorylaimia</taxon>
        <taxon>Mermithida</taxon>
        <taxon>Mermithoidea</taxon>
        <taxon>Mermithidae</taxon>
        <taxon>Romanomermis</taxon>
    </lineage>
</organism>
<sequence length="2695" mass="299503">MDTENVDTTTTLMDAKKTVSYSKISEYTVGPIFEPPPITNRIEFSTTNVRLVELSKCNFEADLINVGPAESTTLKMGRTYVDTLEERVSKEIKIEESPSLIRKKSVRFDFEHEKDSVKPPSPKFALSGALYDVEYQKVQDENFNFEKNIWNVRMKSVEKPLELAGTSITNMVKILQSKSATVDESVQMSLNIKDRATNTFSVRNLNISTQTLQNVETKFACKESEQVATLEVEKFGVSETEVLTMRVTDVEPPLERANVEILSLIPVLDAKKPKSVHDSGVQVIKETRHISSTAQCETSMQKTQTDFIVERHAYESSLLTVAEAADLTPKDKDYDRLLEQTVASSFNRSDSLKISLSLEVVQAPEVKDVSDSSMQAKVDVRDQSIAVMALSTTNRDMQTDLIEKHASVIATLTEAQTTYMAPECTVSFNLGTVEVPSHLVPSEIQSTKLIPVLTKDIPKVTSSTSTQVKCDAKEICVQSVNEVSDSKTQTDAQEHFATVNLISVAESDAAKIEISIIQQFDKNSNVVESTSTPEVAMLKLNTLIPVLRAPDHKKMNDSYVQVQKDVKEKFTSSTDLMIKSCMNIQTEKELIEKHGSLIQVLPTEETTVSFNRQIEIQAHMGSKVEEGLLQMANIQSQTLIPVQSAPEEKSTKSSTTQVEKHSKEATVDATTISIHADVQTDRNGDLVSTSTSTDEETQNWIVTINSLNAGSAEQALISVQNLLPMEATLAKVMISREVQIKKETRDQGVMMDRESKSNITIQTDQELVQKFGLQIESQVLEYEADQLLTPLLAKEKQNLQIRTIDAPFERACGHTRSLIPVLKAPMKIDSRNEALQVKWECKESSASTEMKLSSTVSVQTDTVLQENFATLNNAPFNEEKFYERPSSPKDVLNTGAKIVESCLASVAINEVKTVATFTGQEPKVLSTASMQTISNARQMATNTIVMKNSDTCIQTDTVLNQRFASTNDVAPMDYEVSQLEILKNDLFHISAIPVQSDVVSAGFSTCKLVGVCAALIPKENVEISVQASFNVKKTSMNTSTEELMHATAQTDVELVEKYATTYEPVPFNQEINEYPMQSTPYEININQTMDGSRDTVNIIVSQILPLVEATVPHEMVTCGIQTSPTGKRDFTANTTMADQLHSGIQTEKMLQEKYASIHESTVHVELGQQLETTKQEYWPPESQVVQKLLELAMISQQTMVPVFEREPPKETQTLAVQVGKLCKDSSVGPIPPVESAALAIQTETMLEPKLASSFEGPSFGQEVGQLQDLVQCQMTISHITDLHFENVNIVTNKYIPVLEGQQPKETISSHVQTVTDARNFSTNTPNVGQSTSEIQTDRILEEKIASIMGSEILSNVEFGSCIDEYPGRTHEAGISTVDGFSAAATINRNTFVPVIVAPSPKETANISVQAHTEIKDSSIGPSSPTKLETSSVQTEQQFEMRFATACDNQSPSQEMSEFSTGINTCQVNLSQVVNVHTDNVNVNVNVSKLVPIFQGPVPKDMVSSEIQTRVESKNFATNTVRIAQTTSNMQTDSILHERIATVFNDDLLPSVEFSSSIEKEPEMRYQIEPKTDDKKSLEQANLASTKILQVFQCLAPKDVSDTSIQAVQQFKDSYVDAGPPATFEAFGVQTDRHLDEKRAVVCDFPNIDQEISELPQSALNFQISPHLVNINQVFDVGTENVQINVNKYVTLLESPKPKQTSVCAIQAAMETKDFSTNTYKKCQLDTVMQTDTIVQKRYASVNEASCMLETGGIIQQKDDQQMKIEPRDIIPDYLSYSTKTTSTVPMFECKVPMETGTTAAQTFGDSKECAVGPGSFARIEDSSMQTEIETLSKFASIIDTIPIDRNIDELRSADQIDKTAMQIYTTTVFDNKFENIRINVQNLLPVIEAKEEKFILDTGVQAQTIACEIATNTQAISSLSCNVQTDRQLLEQHASSYEPVSYEYGVQTSQRELTKEVQLNLHDVQQPLKQAQIHSTSLLPAFECAAPKEMSASYVQVSEEKREMGTHLPGGVFGTSQGIQTDKEIFPHAAMEGDVQTVFCETSDFDYSSDKPSLQLDLHQIVSQRAENVQILVNQVIPILQSPTPKDVVSSGVEARQEMKDSGTCASISSSASQVQTDEELTHKQAVIEMNVESQIEAGEFVIDHSLMSELKSDFRTVSEPLERAGLHTNTMITIFDGSMTKNFSDSGIQVKNDLQEAYTATQFDQKNCEMQTEQSQDMIMTVNRVTVSDFDTESMKYESKHLEQESRKQMESTVFTSTVAEPFDRTTINLYTHIPVVEYSKFEQDRRAEQTQTDRIADGSITESEKLELEEKLEISEPPQQQPAAPQIIIQQITSDNRSNAQILILEREKSALKTGSSSSEKEKKSVTFDEAFLTPEKADEIMEKQKRKERRKKAPSKPRISSAPSFPEDTTIVRKSHRNMVLHAIGISSPAFLPGYKKLEDITRAIREAGLELSDLIFGIDYTRSNKHQGENTFKGLSLHDIHPIRKNPYQQVISILGRTLESFDQDNIIPAYGFGDEKTTDSAIFPLKSNGTDCVGFEEVLKTYNEITPNVELSGPTNFVPLIQQAIKICQHRRSYHILVIVADGQVTNEVINQKAIGLASLYPLSIIMVGVGDGPWHMMKKFDETLPKRQFDNFHFVDFHKVTRGVENPEAAFALHALMEIPDQYKAIKSLGLLPKSRTKPLPHEKVASSS</sequence>
<dbReference type="PANTHER" id="PTHR45751">
    <property type="entry name" value="COPINE FAMILY PROTEIN 1"/>
    <property type="match status" value="1"/>
</dbReference>
<keyword evidence="3" id="KW-1185">Reference proteome</keyword>
<reference evidence="4" key="1">
    <citation type="submission" date="2022-11" db="UniProtKB">
        <authorList>
            <consortium name="WormBaseParasite"/>
        </authorList>
    </citation>
    <scope>IDENTIFICATION</scope>
</reference>
<feature type="region of interest" description="Disordered" evidence="1">
    <location>
        <begin position="642"/>
        <end position="665"/>
    </location>
</feature>
<dbReference type="Proteomes" id="UP000887565">
    <property type="component" value="Unplaced"/>
</dbReference>
<evidence type="ECO:0000256" key="1">
    <source>
        <dbReference type="SAM" id="MobiDB-lite"/>
    </source>
</evidence>
<dbReference type="GO" id="GO:0005634">
    <property type="term" value="C:nucleus"/>
    <property type="evidence" value="ECO:0007669"/>
    <property type="project" value="TreeGrafter"/>
</dbReference>
<dbReference type="Pfam" id="PF07002">
    <property type="entry name" value="Copine"/>
    <property type="match status" value="1"/>
</dbReference>
<feature type="compositionally biased region" description="Basic residues" evidence="1">
    <location>
        <begin position="2389"/>
        <end position="2398"/>
    </location>
</feature>
<feature type="compositionally biased region" description="Basic and acidic residues" evidence="1">
    <location>
        <begin position="2379"/>
        <end position="2388"/>
    </location>
</feature>
<dbReference type="WBParaSite" id="nRc.2.0.1.t40250-RA">
    <property type="protein sequence ID" value="nRc.2.0.1.t40250-RA"/>
    <property type="gene ID" value="nRc.2.0.1.g40250"/>
</dbReference>
<evidence type="ECO:0000313" key="4">
    <source>
        <dbReference type="WBParaSite" id="nRc.2.0.1.t40250-RA"/>
    </source>
</evidence>
<dbReference type="PANTHER" id="PTHR45751:SF11">
    <property type="entry name" value="COPINE FAMILY PROTEIN 2"/>
    <property type="match status" value="1"/>
</dbReference>
<dbReference type="SMART" id="SM00327">
    <property type="entry name" value="VWA"/>
    <property type="match status" value="1"/>
</dbReference>
<evidence type="ECO:0000259" key="2">
    <source>
        <dbReference type="SMART" id="SM00327"/>
    </source>
</evidence>
<feature type="region of interest" description="Disordered" evidence="1">
    <location>
        <begin position="2353"/>
        <end position="2372"/>
    </location>
</feature>
<accession>A0A915KQ94</accession>